<sequence>MRSATRALFTSAMLAVANAQGVIVKAVGDSGTSTGLQVNAKDPADANFISTAELTANVVNECGRTLSGGNIDIGENTENALAAKQVTQVTKGSTVTMTINQVNATGSGPFTCDLDPTSNALGTSGQTPLTVAQGNAKDTTGEMQIKVTLPKDMACTGSSQGNVCTVRCRNAQDFGGCIAVQQTDTTPLPADNDPSKITSAQTLQGIMAQIAQNKKDLAAAIQGNQNAGSVAEQGPDIAQAILDSDKAITQDTTKEIATNANAATTGNANANTGTGNANTNAGTGNGKKGGKKAGNNAGANAAGGAATGAATGATTGAATGGNGRGRGKNNNNNAGAGAAAGAATGAATNNAAGGSAATGAATGATTANGNGGGRGRFSGNNNKRMAPAERRAKRYVDVGKDFSVEGN</sequence>
<accession>A0AAD9SG88</accession>
<dbReference type="InterPro" id="IPR021476">
    <property type="entry name" value="Egh16-like"/>
</dbReference>
<name>A0AAD9SG88_PHOAM</name>
<feature type="compositionally biased region" description="Low complexity" evidence="1">
    <location>
        <begin position="264"/>
        <end position="282"/>
    </location>
</feature>
<evidence type="ECO:0000313" key="4">
    <source>
        <dbReference type="Proteomes" id="UP001265746"/>
    </source>
</evidence>
<dbReference type="PANTHER" id="PTHR34618">
    <property type="entry name" value="SURFACE PROTEIN MAS1, PUTATIVE-RELATED"/>
    <property type="match status" value="1"/>
</dbReference>
<protein>
    <recommendedName>
        <fullName evidence="5">Gas1-like protein</fullName>
    </recommendedName>
</protein>
<evidence type="ECO:0000313" key="3">
    <source>
        <dbReference type="EMBL" id="KAK2606793.1"/>
    </source>
</evidence>
<dbReference type="EMBL" id="JAUJFL010000003">
    <property type="protein sequence ID" value="KAK2606793.1"/>
    <property type="molecule type" value="Genomic_DNA"/>
</dbReference>
<organism evidence="3 4">
    <name type="scientific">Phomopsis amygdali</name>
    <name type="common">Fusicoccum amygdali</name>
    <dbReference type="NCBI Taxonomy" id="1214568"/>
    <lineage>
        <taxon>Eukaryota</taxon>
        <taxon>Fungi</taxon>
        <taxon>Dikarya</taxon>
        <taxon>Ascomycota</taxon>
        <taxon>Pezizomycotina</taxon>
        <taxon>Sordariomycetes</taxon>
        <taxon>Sordariomycetidae</taxon>
        <taxon>Diaporthales</taxon>
        <taxon>Diaporthaceae</taxon>
        <taxon>Diaporthe</taxon>
    </lineage>
</organism>
<dbReference type="AlphaFoldDB" id="A0AAD9SG88"/>
<feature type="region of interest" description="Disordered" evidence="1">
    <location>
        <begin position="364"/>
        <end position="392"/>
    </location>
</feature>
<dbReference type="PANTHER" id="PTHR34618:SF3">
    <property type="entry name" value="GEGH 16 PROTEIN"/>
    <property type="match status" value="1"/>
</dbReference>
<feature type="region of interest" description="Disordered" evidence="1">
    <location>
        <begin position="264"/>
        <end position="310"/>
    </location>
</feature>
<dbReference type="Pfam" id="PF11327">
    <property type="entry name" value="Egh16-like"/>
    <property type="match status" value="1"/>
</dbReference>
<dbReference type="Proteomes" id="UP001265746">
    <property type="component" value="Unassembled WGS sequence"/>
</dbReference>
<keyword evidence="4" id="KW-1185">Reference proteome</keyword>
<feature type="chain" id="PRO_5042191512" description="Gas1-like protein" evidence="2">
    <location>
        <begin position="20"/>
        <end position="407"/>
    </location>
</feature>
<proteinExistence type="predicted"/>
<gene>
    <name evidence="3" type="ORF">N8I77_005519</name>
</gene>
<reference evidence="3" key="1">
    <citation type="submission" date="2023-06" db="EMBL/GenBank/DDBJ databases">
        <authorList>
            <person name="Noh H."/>
        </authorList>
    </citation>
    <scope>NUCLEOTIDE SEQUENCE</scope>
    <source>
        <strain evidence="3">DUCC20226</strain>
    </source>
</reference>
<evidence type="ECO:0000256" key="2">
    <source>
        <dbReference type="SAM" id="SignalP"/>
    </source>
</evidence>
<feature type="signal peptide" evidence="2">
    <location>
        <begin position="1"/>
        <end position="19"/>
    </location>
</feature>
<feature type="compositionally biased region" description="Low complexity" evidence="1">
    <location>
        <begin position="293"/>
        <end position="310"/>
    </location>
</feature>
<evidence type="ECO:0000256" key="1">
    <source>
        <dbReference type="SAM" id="MobiDB-lite"/>
    </source>
</evidence>
<evidence type="ECO:0008006" key="5">
    <source>
        <dbReference type="Google" id="ProtNLM"/>
    </source>
</evidence>
<comment type="caution">
    <text evidence="3">The sequence shown here is derived from an EMBL/GenBank/DDBJ whole genome shotgun (WGS) entry which is preliminary data.</text>
</comment>
<keyword evidence="2" id="KW-0732">Signal</keyword>